<dbReference type="Proteomes" id="UP000298735">
    <property type="component" value="Chromosome Circular"/>
</dbReference>
<accession>A0A4Z1RA23</accession>
<feature type="region of interest" description="Disordered" evidence="1">
    <location>
        <begin position="1"/>
        <end position="20"/>
    </location>
</feature>
<evidence type="ECO:0000313" key="2">
    <source>
        <dbReference type="EMBL" id="UYZ08535.1"/>
    </source>
</evidence>
<feature type="compositionally biased region" description="Basic and acidic residues" evidence="1">
    <location>
        <begin position="1"/>
        <end position="10"/>
    </location>
</feature>
<protein>
    <submittedName>
        <fullName evidence="2">Uncharacterized protein</fullName>
    </submittedName>
</protein>
<organism evidence="2 3">
    <name type="scientific">Agrobacterium salinitolerans</name>
    <dbReference type="NCBI Taxonomy" id="1183413"/>
    <lineage>
        <taxon>Bacteria</taxon>
        <taxon>Pseudomonadati</taxon>
        <taxon>Pseudomonadota</taxon>
        <taxon>Alphaproteobacteria</taxon>
        <taxon>Hyphomicrobiales</taxon>
        <taxon>Rhizobiaceae</taxon>
        <taxon>Rhizobium/Agrobacterium group</taxon>
        <taxon>Agrobacterium</taxon>
    </lineage>
</organism>
<reference evidence="2" key="1">
    <citation type="submission" date="2022-10" db="EMBL/GenBank/DDBJ databases">
        <title>Complete genome sequence of Agrobacterium salinitolerans CFBP5507.</title>
        <authorList>
            <person name="Tchabashvili S."/>
            <person name="Yen H.-C."/>
            <person name="Haryono M."/>
            <person name="Lin Y.-C."/>
            <person name="Lai E.-M."/>
            <person name="Kuo C.-H."/>
        </authorList>
    </citation>
    <scope>NUCLEOTIDE SEQUENCE</scope>
    <source>
        <strain evidence="2">CFBP5507</strain>
    </source>
</reference>
<dbReference type="KEGG" id="asal:CFBP5507_05915"/>
<evidence type="ECO:0000256" key="1">
    <source>
        <dbReference type="SAM" id="MobiDB-lite"/>
    </source>
</evidence>
<sequence length="109" mass="11520">MTYDRTKEPTVNENTRSGGSARNWYTLQAGDIGAKELPKYARAFDVRLGSGSPSAVTLVVVPIGETDDAATRTIVLSASETLARAIRRIVSINGATTIPAGVAIDLITE</sequence>
<gene>
    <name evidence="2" type="ORF">CFBP5507_05915</name>
</gene>
<dbReference type="RefSeq" id="WP_137410317.1">
    <property type="nucleotide sequence ID" value="NZ_CP109968.1"/>
</dbReference>
<dbReference type="AlphaFoldDB" id="A0A4Z1RA23"/>
<evidence type="ECO:0000313" key="3">
    <source>
        <dbReference type="Proteomes" id="UP000298735"/>
    </source>
</evidence>
<dbReference type="EMBL" id="CP109968">
    <property type="protein sequence ID" value="UYZ08535.1"/>
    <property type="molecule type" value="Genomic_DNA"/>
</dbReference>
<proteinExistence type="predicted"/>
<dbReference type="OrthoDB" id="9967583at2"/>
<feature type="compositionally biased region" description="Polar residues" evidence="1">
    <location>
        <begin position="11"/>
        <end position="20"/>
    </location>
</feature>
<name>A0A4Z1RA23_9HYPH</name>